<organism evidence="1 2">
    <name type="scientific">Psychroflexus longus</name>
    <dbReference type="NCBI Taxonomy" id="2873596"/>
    <lineage>
        <taxon>Bacteria</taxon>
        <taxon>Pseudomonadati</taxon>
        <taxon>Bacteroidota</taxon>
        <taxon>Flavobacteriia</taxon>
        <taxon>Flavobacteriales</taxon>
        <taxon>Flavobacteriaceae</taxon>
        <taxon>Psychroflexus</taxon>
    </lineage>
</organism>
<protein>
    <submittedName>
        <fullName evidence="1">Copper resistance protein NlpE</fullName>
    </submittedName>
</protein>
<evidence type="ECO:0000313" key="2">
    <source>
        <dbReference type="Proteomes" id="UP001199314"/>
    </source>
</evidence>
<evidence type="ECO:0000313" key="1">
    <source>
        <dbReference type="EMBL" id="MBZ9778431.1"/>
    </source>
</evidence>
<gene>
    <name evidence="1" type="ORF">LB452_05790</name>
</gene>
<name>A0ABS7XKQ5_9FLAO</name>
<dbReference type="EMBL" id="JAIQZE010000004">
    <property type="protein sequence ID" value="MBZ9778431.1"/>
    <property type="molecule type" value="Genomic_DNA"/>
</dbReference>
<comment type="caution">
    <text evidence="1">The sequence shown here is derived from an EMBL/GenBank/DDBJ whole genome shotgun (WGS) entry which is preliminary data.</text>
</comment>
<dbReference type="Proteomes" id="UP001199314">
    <property type="component" value="Unassembled WGS sequence"/>
</dbReference>
<accession>A0ABS7XKQ5</accession>
<proteinExistence type="predicted"/>
<reference evidence="2" key="1">
    <citation type="submission" date="2023-07" db="EMBL/GenBank/DDBJ databases">
        <title>Novel species isolated from saline lakes on Tibetan Plateau.</title>
        <authorList>
            <person name="Lu H."/>
        </authorList>
    </citation>
    <scope>NUCLEOTIDE SEQUENCE [LARGE SCALE GENOMIC DNA]</scope>
    <source>
        <strain evidence="2">CAK8W</strain>
    </source>
</reference>
<dbReference type="RefSeq" id="WP_224460786.1">
    <property type="nucleotide sequence ID" value="NZ_JAIQZE010000004.1"/>
</dbReference>
<keyword evidence="2" id="KW-1185">Reference proteome</keyword>
<sequence>MKPSKLESILCKQWTIEFAKMGNIELTEVPNTLDFNLKFNPDGTYEVKSPNDDNSSGTWTYDVERRTVELEAAGNVKFMIKSITKDNLIINLDLGEDAPPGLSNLELHFKPS</sequence>